<feature type="region of interest" description="Disordered" evidence="2">
    <location>
        <begin position="538"/>
        <end position="569"/>
    </location>
</feature>
<evidence type="ECO:0000313" key="4">
    <source>
        <dbReference type="RefSeq" id="XP_003740893.1"/>
    </source>
</evidence>
<dbReference type="GeneID" id="100899495"/>
<keyword evidence="4" id="KW-0648">Protein biosynthesis</keyword>
<dbReference type="GO" id="GO:0003743">
    <property type="term" value="F:translation initiation factor activity"/>
    <property type="evidence" value="ECO:0007669"/>
    <property type="project" value="UniProtKB-KW"/>
</dbReference>
<dbReference type="KEGG" id="goe:100899495"/>
<dbReference type="PANTHER" id="PTHR12790">
    <property type="entry name" value="TRANSCRIPTION INITIATION FACTOR IA RRN3"/>
    <property type="match status" value="1"/>
</dbReference>
<protein>
    <submittedName>
        <fullName evidence="4">RNA polymerase I-specific transcription initiation factor RRN3</fullName>
    </submittedName>
</protein>
<evidence type="ECO:0000313" key="3">
    <source>
        <dbReference type="Proteomes" id="UP000694867"/>
    </source>
</evidence>
<dbReference type="GO" id="GO:0005634">
    <property type="term" value="C:nucleus"/>
    <property type="evidence" value="ECO:0007669"/>
    <property type="project" value="TreeGrafter"/>
</dbReference>
<dbReference type="Proteomes" id="UP000694867">
    <property type="component" value="Unplaced"/>
</dbReference>
<sequence length="588" mass="67402">MPKFSTFDPQTMSTTMLTMNKNPPDSKVGEFLIPSMQAPRRSLTTRSSEMNYVAVLTETRATRSANEGFRLLLASAKHVVSGVKPHDVISPVTLLTELAKVTSLLDGYNEILVDELFKCNILALEDAILTCYLKLLVEMARSNSFYHGEVCRLLLRALTTIESEDAPEEKISQIHGSFQTMIKELPRFSESLLKQISRNLPFMTKSWQSQVHFYRSMLELVDYVPEEVSLEVLSRLIHKIIDLDCQCPKEEMVSEDDETQFSMETAEDHAVKEMKHSLGNTFDRLMEVFFEYIDRHVIDVDDLKRTYRKFLTVFDKFILSTYKCLHIQFLLLYICSKRPVITDHFIDFLWHKVQNPNTPVVFRQIAVYYLGSLLCRCSFIGVGTLKDSLLLMTRFLHSYVAQSSSAQSLTVDLSKHGTFYSVCQSVFYCIAFRHKEIIEGDDGLGYLQRLNLEQIVTSPLNPLKVISPAVGIHFANVTRHYQVVYCYAIFERNQRSALPMANPGNQKLDVYFPFDPYVLLRSKRFVEPIYREYVDHLKSSVDEDPEQNNNSSSDSDGEDDEDEEMVSTSLKSAAEKMFAYSVSPGFAH</sequence>
<gene>
    <name evidence="4" type="primary">LOC100899495</name>
</gene>
<dbReference type="GO" id="GO:0001042">
    <property type="term" value="F:RNA polymerase I core binding"/>
    <property type="evidence" value="ECO:0007669"/>
    <property type="project" value="TreeGrafter"/>
</dbReference>
<dbReference type="PANTHER" id="PTHR12790:SF0">
    <property type="entry name" value="RNA POLYMERASE I-SPECIFIC TRANSCRIPTION INITIATION FACTOR RRN3-RELATED"/>
    <property type="match status" value="1"/>
</dbReference>
<keyword evidence="3" id="KW-1185">Reference proteome</keyword>
<feature type="compositionally biased region" description="Acidic residues" evidence="2">
    <location>
        <begin position="555"/>
        <end position="565"/>
    </location>
</feature>
<dbReference type="InterPro" id="IPR007991">
    <property type="entry name" value="RNA_pol_I_trans_ini_fac_RRN3"/>
</dbReference>
<dbReference type="AlphaFoldDB" id="A0AAJ6QQR2"/>
<reference evidence="4" key="1">
    <citation type="submission" date="2025-08" db="UniProtKB">
        <authorList>
            <consortium name="RefSeq"/>
        </authorList>
    </citation>
    <scope>IDENTIFICATION</scope>
</reference>
<dbReference type="Pfam" id="PF05327">
    <property type="entry name" value="RRN3"/>
    <property type="match status" value="1"/>
</dbReference>
<dbReference type="GO" id="GO:0006361">
    <property type="term" value="P:transcription initiation at RNA polymerase I promoter"/>
    <property type="evidence" value="ECO:0007669"/>
    <property type="project" value="InterPro"/>
</dbReference>
<organism evidence="3 4">
    <name type="scientific">Galendromus occidentalis</name>
    <name type="common">western predatory mite</name>
    <dbReference type="NCBI Taxonomy" id="34638"/>
    <lineage>
        <taxon>Eukaryota</taxon>
        <taxon>Metazoa</taxon>
        <taxon>Ecdysozoa</taxon>
        <taxon>Arthropoda</taxon>
        <taxon>Chelicerata</taxon>
        <taxon>Arachnida</taxon>
        <taxon>Acari</taxon>
        <taxon>Parasitiformes</taxon>
        <taxon>Mesostigmata</taxon>
        <taxon>Gamasina</taxon>
        <taxon>Phytoseioidea</taxon>
        <taxon>Phytoseiidae</taxon>
        <taxon>Typhlodrominae</taxon>
        <taxon>Galendromus</taxon>
    </lineage>
</organism>
<evidence type="ECO:0000256" key="2">
    <source>
        <dbReference type="SAM" id="MobiDB-lite"/>
    </source>
</evidence>
<keyword evidence="4" id="KW-0396">Initiation factor</keyword>
<dbReference type="GO" id="GO:0001181">
    <property type="term" value="F:RNA polymerase I general transcription initiation factor activity"/>
    <property type="evidence" value="ECO:0007669"/>
    <property type="project" value="InterPro"/>
</dbReference>
<dbReference type="CTD" id="35454"/>
<accession>A0AAJ6QQR2</accession>
<evidence type="ECO:0000256" key="1">
    <source>
        <dbReference type="ARBA" id="ARBA00010098"/>
    </source>
</evidence>
<comment type="similarity">
    <text evidence="1">Belongs to the RRN3 family.</text>
</comment>
<dbReference type="RefSeq" id="XP_003740893.1">
    <property type="nucleotide sequence ID" value="XM_003740845.2"/>
</dbReference>
<name>A0AAJ6QQR2_9ACAR</name>
<proteinExistence type="inferred from homology"/>